<feature type="domain" description="Glycylpeptide N-tetradecanoyltransferase N-terminal" evidence="8">
    <location>
        <begin position="60"/>
        <end position="219"/>
    </location>
</feature>
<evidence type="ECO:0000256" key="6">
    <source>
        <dbReference type="RuleBase" id="RU000586"/>
    </source>
</evidence>
<comment type="function">
    <text evidence="6">Adds a myristoyl group to the N-terminal glycine residue of certain cellular proteins.</text>
</comment>
<dbReference type="InterPro" id="IPR000903">
    <property type="entry name" value="NMT"/>
</dbReference>
<evidence type="ECO:0000256" key="4">
    <source>
        <dbReference type="ARBA" id="ARBA00022679"/>
    </source>
</evidence>
<comment type="similarity">
    <text evidence="1 7">Belongs to the NMT family.</text>
</comment>
<dbReference type="SUPFAM" id="SSF55729">
    <property type="entry name" value="Acyl-CoA N-acyltransferases (Nat)"/>
    <property type="match status" value="2"/>
</dbReference>
<dbReference type="InterPro" id="IPR022676">
    <property type="entry name" value="NMT_N"/>
</dbReference>
<evidence type="ECO:0000256" key="7">
    <source>
        <dbReference type="RuleBase" id="RU004178"/>
    </source>
</evidence>
<dbReference type="InterPro" id="IPR016181">
    <property type="entry name" value="Acyl_CoA_acyltransferase"/>
</dbReference>
<proteinExistence type="inferred from homology"/>
<dbReference type="PIRSF" id="PIRSF015892">
    <property type="entry name" value="N-myristl_transf"/>
    <property type="match status" value="1"/>
</dbReference>
<dbReference type="PROSITE" id="PS00975">
    <property type="entry name" value="NMT_1"/>
    <property type="match status" value="1"/>
</dbReference>
<dbReference type="InterPro" id="IPR022678">
    <property type="entry name" value="NMT_CS"/>
</dbReference>
<evidence type="ECO:0000259" key="8">
    <source>
        <dbReference type="Pfam" id="PF01233"/>
    </source>
</evidence>
<evidence type="ECO:0000256" key="2">
    <source>
        <dbReference type="ARBA" id="ARBA00012923"/>
    </source>
</evidence>
<feature type="domain" description="Glycylpeptide N-tetradecanoyltransferase C-terminal" evidence="9">
    <location>
        <begin position="233"/>
        <end position="447"/>
    </location>
</feature>
<comment type="catalytic activity">
    <reaction evidence="6">
        <text>N-terminal glycyl-[protein] + tetradecanoyl-CoA = N-tetradecanoylglycyl-[protein] + CoA + H(+)</text>
        <dbReference type="Rhea" id="RHEA:15521"/>
        <dbReference type="Rhea" id="RHEA-COMP:12666"/>
        <dbReference type="Rhea" id="RHEA-COMP:12667"/>
        <dbReference type="ChEBI" id="CHEBI:15378"/>
        <dbReference type="ChEBI" id="CHEBI:57287"/>
        <dbReference type="ChEBI" id="CHEBI:57385"/>
        <dbReference type="ChEBI" id="CHEBI:64723"/>
        <dbReference type="ChEBI" id="CHEBI:133050"/>
        <dbReference type="EC" id="2.3.1.97"/>
    </reaction>
</comment>
<reference evidence="10 11" key="2">
    <citation type="submission" date="2019-11" db="EMBL/GenBank/DDBJ databases">
        <authorList>
            <person name="Lu H."/>
        </authorList>
    </citation>
    <scope>NUCLEOTIDE SEQUENCE [LARGE SCALE GENOMIC DNA]</scope>
    <source>
        <strain evidence="10 11">FIM1</strain>
    </source>
</reference>
<evidence type="ECO:0000256" key="5">
    <source>
        <dbReference type="ARBA" id="ARBA00023315"/>
    </source>
</evidence>
<keyword evidence="4 6" id="KW-0808">Transferase</keyword>
<protein>
    <recommendedName>
        <fullName evidence="3 6">Glycylpeptide N-tetradecanoyltransferase</fullName>
        <ecNumber evidence="2 6">2.3.1.97</ecNumber>
    </recommendedName>
</protein>
<evidence type="ECO:0000259" key="9">
    <source>
        <dbReference type="Pfam" id="PF02799"/>
    </source>
</evidence>
<dbReference type="Gene3D" id="3.40.630.30">
    <property type="match status" value="2"/>
</dbReference>
<dbReference type="InterPro" id="IPR022677">
    <property type="entry name" value="NMT_C"/>
</dbReference>
<evidence type="ECO:0000313" key="10">
    <source>
        <dbReference type="EMBL" id="QGN16683.1"/>
    </source>
</evidence>
<reference evidence="10 11" key="1">
    <citation type="submission" date="2016-03" db="EMBL/GenBank/DDBJ databases">
        <title>How can Kluyveromyces marxianus grow so fast - potential evolutionary course in Saccharomyces Complex revealed by comparative genomics.</title>
        <authorList>
            <person name="Mo W."/>
            <person name="Lu W."/>
            <person name="Yang X."/>
            <person name="Qi J."/>
            <person name="Lv H."/>
        </authorList>
    </citation>
    <scope>NUCLEOTIDE SEQUENCE [LARGE SCALE GENOMIC DNA]</scope>
    <source>
        <strain evidence="10 11">FIM1</strain>
    </source>
</reference>
<organism evidence="10 11">
    <name type="scientific">Kluyveromyces marxianus</name>
    <name type="common">Yeast</name>
    <name type="synonym">Candida kefyr</name>
    <dbReference type="NCBI Taxonomy" id="4911"/>
    <lineage>
        <taxon>Eukaryota</taxon>
        <taxon>Fungi</taxon>
        <taxon>Dikarya</taxon>
        <taxon>Ascomycota</taxon>
        <taxon>Saccharomycotina</taxon>
        <taxon>Saccharomycetes</taxon>
        <taxon>Saccharomycetales</taxon>
        <taxon>Saccharomycetaceae</taxon>
        <taxon>Kluyveromyces</taxon>
    </lineage>
</organism>
<dbReference type="PANTHER" id="PTHR11377:SF5">
    <property type="entry name" value="GLYCYLPEPTIDE N-TETRADECANOYLTRANSFERASE"/>
    <property type="match status" value="1"/>
</dbReference>
<dbReference type="PANTHER" id="PTHR11377">
    <property type="entry name" value="N-MYRISTOYL TRANSFERASE"/>
    <property type="match status" value="1"/>
</dbReference>
<keyword evidence="11" id="KW-1185">Reference proteome</keyword>
<evidence type="ECO:0000256" key="3">
    <source>
        <dbReference type="ARBA" id="ARBA00022240"/>
    </source>
</evidence>
<dbReference type="EMBL" id="CP015058">
    <property type="protein sequence ID" value="QGN16683.1"/>
    <property type="molecule type" value="Genomic_DNA"/>
</dbReference>
<evidence type="ECO:0000256" key="1">
    <source>
        <dbReference type="ARBA" id="ARBA00009469"/>
    </source>
</evidence>
<dbReference type="Pfam" id="PF02799">
    <property type="entry name" value="NMT_C"/>
    <property type="match status" value="1"/>
</dbReference>
<evidence type="ECO:0000313" key="11">
    <source>
        <dbReference type="Proteomes" id="UP000422736"/>
    </source>
</evidence>
<gene>
    <name evidence="10" type="primary">NMT1</name>
    <name evidence="10" type="ORF">FIM1_3402</name>
</gene>
<name>A0ABX6EWL2_KLUMA</name>
<accession>A0ABX6EWL2</accession>
<dbReference type="PROSITE" id="PS00976">
    <property type="entry name" value="NMT_2"/>
    <property type="match status" value="1"/>
</dbReference>
<dbReference type="Pfam" id="PF01233">
    <property type="entry name" value="NMT"/>
    <property type="match status" value="1"/>
</dbReference>
<dbReference type="EC" id="2.3.1.97" evidence="2 6"/>
<sequence length="449" mass="52513">MSSEDQEKTRKIEELLKLLKVHDGDMSKFTAQQRKDMKEYKFWKTQPVTKFDEVIKQEGPIDSSKRVEDIPDAPLKLLPEFEWCTVDVNDNKQLEDVYVLLNENYVEDKDSTFRFNYSQDFLNWALKPPGWKSEWQVGVRVKETKRLIGFISAIPTNLQVREKEVRSVEINFLCVHKKLRSKRLAPILIKEVTRRVNKHDIWQALHTGGVVLPSPVSVCRYAHRPLNWSKLYDVEFTALPANATKTQMIAKYTLPKTPLTNIKVMEEKHVEQAFALFNKYQERFELRPDFSLEEFKHWVLTREDVVYSYVIENEEGKVTDFVSFYSLPFTIINNPLYKDLGIGYMFYYASDADFGLDRFSKEGTEKLRKRLNALINDACILARNLKMDVFNALSSQDNALFLDDLKFGPGDGFLNFYLFNYRCFPITGGIREDQTFDMEKRSNVGVVML</sequence>
<dbReference type="Proteomes" id="UP000422736">
    <property type="component" value="Chromosome 5"/>
</dbReference>
<keyword evidence="5 6" id="KW-0012">Acyltransferase</keyword>